<proteinExistence type="predicted"/>
<feature type="region of interest" description="Disordered" evidence="1">
    <location>
        <begin position="1"/>
        <end position="76"/>
    </location>
</feature>
<feature type="compositionally biased region" description="Low complexity" evidence="1">
    <location>
        <begin position="118"/>
        <end position="135"/>
    </location>
</feature>
<feature type="compositionally biased region" description="Polar residues" evidence="1">
    <location>
        <begin position="224"/>
        <end position="241"/>
    </location>
</feature>
<dbReference type="EMBL" id="MU006021">
    <property type="protein sequence ID" value="KAF2857994.1"/>
    <property type="molecule type" value="Genomic_DNA"/>
</dbReference>
<reference evidence="2" key="1">
    <citation type="journal article" date="2020" name="Stud. Mycol.">
        <title>101 Dothideomycetes genomes: a test case for predicting lifestyles and emergence of pathogens.</title>
        <authorList>
            <person name="Haridas S."/>
            <person name="Albert R."/>
            <person name="Binder M."/>
            <person name="Bloem J."/>
            <person name="Labutti K."/>
            <person name="Salamov A."/>
            <person name="Andreopoulos B."/>
            <person name="Baker S."/>
            <person name="Barry K."/>
            <person name="Bills G."/>
            <person name="Bluhm B."/>
            <person name="Cannon C."/>
            <person name="Castanera R."/>
            <person name="Culley D."/>
            <person name="Daum C."/>
            <person name="Ezra D."/>
            <person name="Gonzalez J."/>
            <person name="Henrissat B."/>
            <person name="Kuo A."/>
            <person name="Liang C."/>
            <person name="Lipzen A."/>
            <person name="Lutzoni F."/>
            <person name="Magnuson J."/>
            <person name="Mondo S."/>
            <person name="Nolan M."/>
            <person name="Ohm R."/>
            <person name="Pangilinan J."/>
            <person name="Park H.-J."/>
            <person name="Ramirez L."/>
            <person name="Alfaro M."/>
            <person name="Sun H."/>
            <person name="Tritt A."/>
            <person name="Yoshinaga Y."/>
            <person name="Zwiers L.-H."/>
            <person name="Turgeon B."/>
            <person name="Goodwin S."/>
            <person name="Spatafora J."/>
            <person name="Crous P."/>
            <person name="Grigoriev I."/>
        </authorList>
    </citation>
    <scope>NUCLEOTIDE SEQUENCE</scope>
    <source>
        <strain evidence="2">CBS 480.64</strain>
    </source>
</reference>
<feature type="compositionally biased region" description="Acidic residues" evidence="1">
    <location>
        <begin position="139"/>
        <end position="148"/>
    </location>
</feature>
<feature type="compositionally biased region" description="Basic and acidic residues" evidence="1">
    <location>
        <begin position="1"/>
        <end position="13"/>
    </location>
</feature>
<evidence type="ECO:0000313" key="2">
    <source>
        <dbReference type="EMBL" id="KAF2857994.1"/>
    </source>
</evidence>
<feature type="region of interest" description="Disordered" evidence="1">
    <location>
        <begin position="92"/>
        <end position="241"/>
    </location>
</feature>
<organism evidence="2 3">
    <name type="scientific">Piedraia hortae CBS 480.64</name>
    <dbReference type="NCBI Taxonomy" id="1314780"/>
    <lineage>
        <taxon>Eukaryota</taxon>
        <taxon>Fungi</taxon>
        <taxon>Dikarya</taxon>
        <taxon>Ascomycota</taxon>
        <taxon>Pezizomycotina</taxon>
        <taxon>Dothideomycetes</taxon>
        <taxon>Dothideomycetidae</taxon>
        <taxon>Capnodiales</taxon>
        <taxon>Piedraiaceae</taxon>
        <taxon>Piedraia</taxon>
    </lineage>
</organism>
<name>A0A6A7BRZ1_9PEZI</name>
<feature type="compositionally biased region" description="Basic and acidic residues" evidence="1">
    <location>
        <begin position="168"/>
        <end position="177"/>
    </location>
</feature>
<dbReference type="AlphaFoldDB" id="A0A6A7BRZ1"/>
<feature type="compositionally biased region" description="Polar residues" evidence="1">
    <location>
        <begin position="53"/>
        <end position="67"/>
    </location>
</feature>
<gene>
    <name evidence="2" type="ORF">K470DRAFT_272838</name>
</gene>
<accession>A0A6A7BRZ1</accession>
<protein>
    <submittedName>
        <fullName evidence="2">Uncharacterized protein</fullName>
    </submittedName>
</protein>
<keyword evidence="3" id="KW-1185">Reference proteome</keyword>
<sequence>MRNPFRKPEDDVRSGGTRPIQITVKDTTEYKLSEINDSGVYLPPSPPERKSFWPSSVRSTKPNSTRRTQLDDKEQFSISRESFDSYRRSFDISARSPVIHSAEAKPRISLDSRPSMLPPSRNGNGSTSSSTVPTRTTEESVDAFEEVDIGEKPAAQPKKKGLFGRIAESGERTENRSPWHLPGRRRGQSGQGAELKTIPTRDITPTLESQLRKENMKPVAAEPHSNNFTTSTLPGQNSQAP</sequence>
<evidence type="ECO:0000256" key="1">
    <source>
        <dbReference type="SAM" id="MobiDB-lite"/>
    </source>
</evidence>
<dbReference type="Proteomes" id="UP000799421">
    <property type="component" value="Unassembled WGS sequence"/>
</dbReference>
<evidence type="ECO:0000313" key="3">
    <source>
        <dbReference type="Proteomes" id="UP000799421"/>
    </source>
</evidence>
<dbReference type="OrthoDB" id="5397330at2759"/>